<keyword evidence="1" id="KW-0472">Membrane</keyword>
<accession>A0A9X3EEZ0</accession>
<dbReference type="RefSeq" id="WP_283174520.1">
    <property type="nucleotide sequence ID" value="NZ_JAPNOA010000039.1"/>
</dbReference>
<keyword evidence="1" id="KW-1133">Transmembrane helix</keyword>
<feature type="transmembrane region" description="Helical" evidence="1">
    <location>
        <begin position="105"/>
        <end position="131"/>
    </location>
</feature>
<feature type="transmembrane region" description="Helical" evidence="1">
    <location>
        <begin position="138"/>
        <end position="162"/>
    </location>
</feature>
<gene>
    <name evidence="2" type="ORF">OUO13_14040</name>
</gene>
<evidence type="ECO:0000313" key="3">
    <source>
        <dbReference type="Proteomes" id="UP001150830"/>
    </source>
</evidence>
<name>A0A9X3EEZ0_9GAMM</name>
<feature type="transmembrane region" description="Helical" evidence="1">
    <location>
        <begin position="60"/>
        <end position="85"/>
    </location>
</feature>
<protein>
    <recommendedName>
        <fullName evidence="4">Tripartite tricarboxylate transporter TctB family protein</fullName>
    </recommendedName>
</protein>
<keyword evidence="3" id="KW-1185">Reference proteome</keyword>
<keyword evidence="1" id="KW-0812">Transmembrane</keyword>
<evidence type="ECO:0000313" key="2">
    <source>
        <dbReference type="EMBL" id="MCY0966312.1"/>
    </source>
</evidence>
<proteinExistence type="predicted"/>
<evidence type="ECO:0008006" key="4">
    <source>
        <dbReference type="Google" id="ProtNLM"/>
    </source>
</evidence>
<dbReference type="EMBL" id="JAPNOA010000039">
    <property type="protein sequence ID" value="MCY0966312.1"/>
    <property type="molecule type" value="Genomic_DNA"/>
</dbReference>
<dbReference type="Proteomes" id="UP001150830">
    <property type="component" value="Unassembled WGS sequence"/>
</dbReference>
<dbReference type="AlphaFoldDB" id="A0A9X3EEZ0"/>
<comment type="caution">
    <text evidence="2">The sequence shown here is derived from an EMBL/GenBank/DDBJ whole genome shotgun (WGS) entry which is preliminary data.</text>
</comment>
<sequence length="183" mass="20343">MHSELSETPARAASLPETGPGIYWLLLLLGLGLLLLTPWQASWVETSRGWFVQPRMGSSLGLLVLTLFALVRVGQFARAGVWPAASDLLNSLPGYRTALLSSLLFLLYIGSLSVLGFVLSTLLFVATLLWLSRLLDRFWLLVTLGTVLLLVLVFRVGVSVWLPDVWLYGLLPEQWADFANRYL</sequence>
<reference evidence="2" key="1">
    <citation type="submission" date="2022-11" db="EMBL/GenBank/DDBJ databases">
        <title>Parathalassolutuus dongxingensis gen. nov., sp. nov., a novel member of family Oceanospirillaceae isolated from a coastal shrimp pond in Guangxi, China.</title>
        <authorList>
            <person name="Chen H."/>
        </authorList>
    </citation>
    <scope>NUCLEOTIDE SEQUENCE</scope>
    <source>
        <strain evidence="2">G-43</strain>
    </source>
</reference>
<evidence type="ECO:0000256" key="1">
    <source>
        <dbReference type="SAM" id="Phobius"/>
    </source>
</evidence>
<feature type="transmembrane region" description="Helical" evidence="1">
    <location>
        <begin position="21"/>
        <end position="39"/>
    </location>
</feature>
<organism evidence="2 3">
    <name type="scientific">Parathalassolituus penaei</name>
    <dbReference type="NCBI Taxonomy" id="2997323"/>
    <lineage>
        <taxon>Bacteria</taxon>
        <taxon>Pseudomonadati</taxon>
        <taxon>Pseudomonadota</taxon>
        <taxon>Gammaproteobacteria</taxon>
        <taxon>Oceanospirillales</taxon>
        <taxon>Oceanospirillaceae</taxon>
        <taxon>Parathalassolituus</taxon>
    </lineage>
</organism>